<evidence type="ECO:0000313" key="2">
    <source>
        <dbReference type="EMBL" id="KAF4721152.1"/>
    </source>
</evidence>
<feature type="non-terminal residue" evidence="2">
    <location>
        <position position="164"/>
    </location>
</feature>
<feature type="region of interest" description="Disordered" evidence="1">
    <location>
        <begin position="73"/>
        <end position="95"/>
    </location>
</feature>
<feature type="compositionally biased region" description="Basic residues" evidence="1">
    <location>
        <begin position="82"/>
        <end position="93"/>
    </location>
</feature>
<evidence type="ECO:0000256" key="1">
    <source>
        <dbReference type="SAM" id="MobiDB-lite"/>
    </source>
</evidence>
<feature type="region of interest" description="Disordered" evidence="1">
    <location>
        <begin position="1"/>
        <end position="20"/>
    </location>
</feature>
<organism evidence="2 3">
    <name type="scientific">Perkinsus olseni</name>
    <name type="common">Perkinsus atlanticus</name>
    <dbReference type="NCBI Taxonomy" id="32597"/>
    <lineage>
        <taxon>Eukaryota</taxon>
        <taxon>Sar</taxon>
        <taxon>Alveolata</taxon>
        <taxon>Perkinsozoa</taxon>
        <taxon>Perkinsea</taxon>
        <taxon>Perkinsida</taxon>
        <taxon>Perkinsidae</taxon>
        <taxon>Perkinsus</taxon>
    </lineage>
</organism>
<feature type="non-terminal residue" evidence="2">
    <location>
        <position position="1"/>
    </location>
</feature>
<dbReference type="AlphaFoldDB" id="A0A7J6RLT5"/>
<protein>
    <submittedName>
        <fullName evidence="2">Uncharacterized protein</fullName>
    </submittedName>
</protein>
<accession>A0A7J6RLT5</accession>
<comment type="caution">
    <text evidence="2">The sequence shown here is derived from an EMBL/GenBank/DDBJ whole genome shotgun (WGS) entry which is preliminary data.</text>
</comment>
<proteinExistence type="predicted"/>
<dbReference type="EMBL" id="JABANM010021489">
    <property type="protein sequence ID" value="KAF4721152.1"/>
    <property type="molecule type" value="Genomic_DNA"/>
</dbReference>
<reference evidence="2 3" key="1">
    <citation type="submission" date="2020-04" db="EMBL/GenBank/DDBJ databases">
        <title>Perkinsus olseni comparative genomics.</title>
        <authorList>
            <person name="Bogema D.R."/>
        </authorList>
    </citation>
    <scope>NUCLEOTIDE SEQUENCE [LARGE SCALE GENOMIC DNA]</scope>
    <source>
        <strain evidence="2">ATCC PRA-205</strain>
    </source>
</reference>
<sequence length="164" mass="17605">PLDYGSPAGPFPPQSGKAQVPMMRQAIPIQGANSAPFSSLPAAQGHMTALPTQLPFKYAGHVPTLKSATLRVVPPRNDSKSVKKPKAKPKPKAKAQLAFPGPNLIDIQRYHALQYWQSELLRLGQTAVVNNMEARSPEMGVAAQTFALAARRLFNAADADDKGL</sequence>
<evidence type="ECO:0000313" key="3">
    <source>
        <dbReference type="Proteomes" id="UP000574390"/>
    </source>
</evidence>
<gene>
    <name evidence="2" type="ORF">FOZ62_019701</name>
</gene>
<dbReference type="Proteomes" id="UP000574390">
    <property type="component" value="Unassembled WGS sequence"/>
</dbReference>
<name>A0A7J6RLT5_PEROL</name>